<evidence type="ECO:0000313" key="3">
    <source>
        <dbReference type="Proteomes" id="UP000198211"/>
    </source>
</evidence>
<comment type="caution">
    <text evidence="2">The sequence shown here is derived from an EMBL/GenBank/DDBJ whole genome shotgun (WGS) entry which is preliminary data.</text>
</comment>
<sequence>MRFNYVGTIQHDRRKGWCEELDYPKKKRQARTPRGSFRMVVAKSNPGLVAIMWADNTIVYFLASPVVVASTTVRRRVRSRPLSNVLCPGTIKAYFVGVLGMALVNAYIIHHYVWEKKPKKNSHFEFLAQLHKELVEETEASFTQSCAPPTDQRVPERPVVAHREHALTQTTDARLNNGVQRLRQRQCKVCSVYKPEGKKRDGTSTYYCVKCLEGKRGPITLCNKVRGHPQNEGFTCSQIWHIVWEHGELAPTASHIRDRGLITE</sequence>
<organism evidence="2 3">
    <name type="scientific">Phytophthora megakarya</name>
    <dbReference type="NCBI Taxonomy" id="4795"/>
    <lineage>
        <taxon>Eukaryota</taxon>
        <taxon>Sar</taxon>
        <taxon>Stramenopiles</taxon>
        <taxon>Oomycota</taxon>
        <taxon>Peronosporomycetes</taxon>
        <taxon>Peronosporales</taxon>
        <taxon>Peronosporaceae</taxon>
        <taxon>Phytophthora</taxon>
    </lineage>
</organism>
<keyword evidence="3" id="KW-1185">Reference proteome</keyword>
<dbReference type="AlphaFoldDB" id="A0A225VE76"/>
<keyword evidence="1" id="KW-0812">Transmembrane</keyword>
<reference evidence="3" key="1">
    <citation type="submission" date="2017-03" db="EMBL/GenBank/DDBJ databases">
        <title>Phytopthora megakarya and P. palmivora, two closely related causual agents of cacao black pod achieved similar genome size and gene model numbers by different mechanisms.</title>
        <authorList>
            <person name="Ali S."/>
            <person name="Shao J."/>
            <person name="Larry D.J."/>
            <person name="Kronmiller B."/>
            <person name="Shen D."/>
            <person name="Strem M.D."/>
            <person name="Melnick R.L."/>
            <person name="Guiltinan M.J."/>
            <person name="Tyler B.M."/>
            <person name="Meinhardt L.W."/>
            <person name="Bailey B.A."/>
        </authorList>
    </citation>
    <scope>NUCLEOTIDE SEQUENCE [LARGE SCALE GENOMIC DNA]</scope>
    <source>
        <strain evidence="3">zdho120</strain>
    </source>
</reference>
<dbReference type="EMBL" id="NBNE01005228">
    <property type="protein sequence ID" value="OWZ03956.1"/>
    <property type="molecule type" value="Genomic_DNA"/>
</dbReference>
<keyword evidence="1" id="KW-1133">Transmembrane helix</keyword>
<name>A0A225VE76_9STRA</name>
<proteinExistence type="predicted"/>
<evidence type="ECO:0000313" key="2">
    <source>
        <dbReference type="EMBL" id="OWZ03956.1"/>
    </source>
</evidence>
<evidence type="ECO:0000256" key="1">
    <source>
        <dbReference type="SAM" id="Phobius"/>
    </source>
</evidence>
<protein>
    <recommendedName>
        <fullName evidence="4">PiggyBac transposable element-derived protein domain-containing protein</fullName>
    </recommendedName>
</protein>
<gene>
    <name evidence="2" type="ORF">PHMEG_00024227</name>
</gene>
<dbReference type="OrthoDB" id="93184at2759"/>
<evidence type="ECO:0008006" key="4">
    <source>
        <dbReference type="Google" id="ProtNLM"/>
    </source>
</evidence>
<dbReference type="Proteomes" id="UP000198211">
    <property type="component" value="Unassembled WGS sequence"/>
</dbReference>
<keyword evidence="1" id="KW-0472">Membrane</keyword>
<dbReference type="PANTHER" id="PTHR46599">
    <property type="entry name" value="PIGGYBAC TRANSPOSABLE ELEMENT-DERIVED PROTEIN 4"/>
    <property type="match status" value="1"/>
</dbReference>
<feature type="transmembrane region" description="Helical" evidence="1">
    <location>
        <begin position="93"/>
        <end position="114"/>
    </location>
</feature>
<feature type="transmembrane region" description="Helical" evidence="1">
    <location>
        <begin position="48"/>
        <end position="73"/>
    </location>
</feature>
<accession>A0A225VE76</accession>
<dbReference type="PANTHER" id="PTHR46599:SF3">
    <property type="entry name" value="PIGGYBAC TRANSPOSABLE ELEMENT-DERIVED PROTEIN 4"/>
    <property type="match status" value="1"/>
</dbReference>